<accession>A0ABW6A0D0</accession>
<dbReference type="RefSeq" id="WP_194507018.1">
    <property type="nucleotide sequence ID" value="NZ_JADILU010000002.1"/>
</dbReference>
<dbReference type="EMBL" id="JBHUOS010000016">
    <property type="protein sequence ID" value="MFD2917763.1"/>
    <property type="molecule type" value="Genomic_DNA"/>
</dbReference>
<feature type="signal peptide" evidence="1">
    <location>
        <begin position="1"/>
        <end position="21"/>
    </location>
</feature>
<sequence length="266" mass="30580">MKKLNLLLAIIITLTIFSCTSDDNISSEEPELTEKKLTKVSEEGNYGIYEKLYIYNSDNNVTEMESSFTEFGQTASDLHNTVFSYENNLVVSAIDYENGALYKTYEFNYSNDNLTERIIYDSDGIEDERIEFTYNSNNEIESFDYYVDSILQQTRNFTYNTNGNIIIAEDIDYSEIEYDTNPTPSSNFTSSNKIIFGAESLIMNLCGNNETMRITNYNNSLPSETVRNFETTITYDTDNYPLSKVLVQTDNSGNEINTRTTTFEYE</sequence>
<evidence type="ECO:0000256" key="1">
    <source>
        <dbReference type="SAM" id="SignalP"/>
    </source>
</evidence>
<gene>
    <name evidence="2" type="ORF">ACFS29_19075</name>
</gene>
<dbReference type="PROSITE" id="PS51257">
    <property type="entry name" value="PROKAR_LIPOPROTEIN"/>
    <property type="match status" value="1"/>
</dbReference>
<evidence type="ECO:0000313" key="3">
    <source>
        <dbReference type="Proteomes" id="UP001597548"/>
    </source>
</evidence>
<reference evidence="3" key="1">
    <citation type="journal article" date="2019" name="Int. J. Syst. Evol. Microbiol.">
        <title>The Global Catalogue of Microorganisms (GCM) 10K type strain sequencing project: providing services to taxonomists for standard genome sequencing and annotation.</title>
        <authorList>
            <consortium name="The Broad Institute Genomics Platform"/>
            <consortium name="The Broad Institute Genome Sequencing Center for Infectious Disease"/>
            <person name="Wu L."/>
            <person name="Ma J."/>
        </authorList>
    </citation>
    <scope>NUCLEOTIDE SEQUENCE [LARGE SCALE GENOMIC DNA]</scope>
    <source>
        <strain evidence="3">KCTC 32514</strain>
    </source>
</reference>
<comment type="caution">
    <text evidence="2">The sequence shown here is derived from an EMBL/GenBank/DDBJ whole genome shotgun (WGS) entry which is preliminary data.</text>
</comment>
<evidence type="ECO:0008006" key="4">
    <source>
        <dbReference type="Google" id="ProtNLM"/>
    </source>
</evidence>
<keyword evidence="3" id="KW-1185">Reference proteome</keyword>
<evidence type="ECO:0000313" key="2">
    <source>
        <dbReference type="EMBL" id="MFD2917763.1"/>
    </source>
</evidence>
<protein>
    <recommendedName>
        <fullName evidence="4">YD repeat-containing protein</fullName>
    </recommendedName>
</protein>
<feature type="chain" id="PRO_5046873837" description="YD repeat-containing protein" evidence="1">
    <location>
        <begin position="22"/>
        <end position="266"/>
    </location>
</feature>
<dbReference type="Proteomes" id="UP001597548">
    <property type="component" value="Unassembled WGS sequence"/>
</dbReference>
<organism evidence="2 3">
    <name type="scientific">Psychroserpens luteus</name>
    <dbReference type="NCBI Taxonomy" id="1434066"/>
    <lineage>
        <taxon>Bacteria</taxon>
        <taxon>Pseudomonadati</taxon>
        <taxon>Bacteroidota</taxon>
        <taxon>Flavobacteriia</taxon>
        <taxon>Flavobacteriales</taxon>
        <taxon>Flavobacteriaceae</taxon>
        <taxon>Psychroserpens</taxon>
    </lineage>
</organism>
<name>A0ABW6A0D0_9FLAO</name>
<proteinExistence type="predicted"/>
<keyword evidence="1" id="KW-0732">Signal</keyword>